<evidence type="ECO:0000259" key="11">
    <source>
        <dbReference type="PROSITE" id="PS52039"/>
    </source>
</evidence>
<dbReference type="Gene3D" id="1.10.290.10">
    <property type="entry name" value="Topoisomerase I, domain 4"/>
    <property type="match status" value="1"/>
</dbReference>
<dbReference type="InterPro" id="IPR003602">
    <property type="entry name" value="Topo_IA_DNA-bd_dom"/>
</dbReference>
<dbReference type="SMART" id="SM00437">
    <property type="entry name" value="TOP1Ac"/>
    <property type="match status" value="1"/>
</dbReference>
<evidence type="ECO:0000256" key="5">
    <source>
        <dbReference type="ARBA" id="ARBA00023125"/>
    </source>
</evidence>
<dbReference type="SUPFAM" id="SSF56712">
    <property type="entry name" value="Prokaryotic type I DNA topoisomerase"/>
    <property type="match status" value="1"/>
</dbReference>
<dbReference type="Gene3D" id="1.10.460.10">
    <property type="entry name" value="Topoisomerase I, domain 2"/>
    <property type="match status" value="1"/>
</dbReference>
<comment type="similarity">
    <text evidence="2">Belongs to the type IA topoisomerase family.</text>
</comment>
<dbReference type="GO" id="GO:0006281">
    <property type="term" value="P:DNA repair"/>
    <property type="evidence" value="ECO:0007669"/>
    <property type="project" value="TreeGrafter"/>
</dbReference>
<dbReference type="RefSeq" id="WP_313845593.1">
    <property type="nucleotide sequence ID" value="NZ_JAVLAM010000002.1"/>
</dbReference>
<dbReference type="InterPro" id="IPR006171">
    <property type="entry name" value="TOPRIM_dom"/>
</dbReference>
<evidence type="ECO:0000256" key="8">
    <source>
        <dbReference type="ARBA" id="ARBA00031985"/>
    </source>
</evidence>
<evidence type="ECO:0000256" key="7">
    <source>
        <dbReference type="ARBA" id="ARBA00030003"/>
    </source>
</evidence>
<evidence type="ECO:0000256" key="1">
    <source>
        <dbReference type="ARBA" id="ARBA00000213"/>
    </source>
</evidence>
<keyword evidence="6 12" id="KW-0413">Isomerase</keyword>
<name>A0AAW8W6H9_9LACO</name>
<dbReference type="InterPro" id="IPR023406">
    <property type="entry name" value="Topo_IA_AS"/>
</dbReference>
<evidence type="ECO:0000256" key="3">
    <source>
        <dbReference type="ARBA" id="ARBA00012891"/>
    </source>
</evidence>
<dbReference type="EMBL" id="JAVLAM010000002">
    <property type="protein sequence ID" value="MDT7015152.1"/>
    <property type="molecule type" value="Genomic_DNA"/>
</dbReference>
<feature type="domain" description="Topo IA-type catalytic" evidence="11">
    <location>
        <begin position="156"/>
        <end position="571"/>
    </location>
</feature>
<dbReference type="InterPro" id="IPR013825">
    <property type="entry name" value="Topo_IA_cen_sub2"/>
</dbReference>
<dbReference type="Proteomes" id="UP001254075">
    <property type="component" value="Unassembled WGS sequence"/>
</dbReference>
<dbReference type="AlphaFoldDB" id="A0AAW8W6H9"/>
<keyword evidence="4" id="KW-0799">Topoisomerase</keyword>
<accession>A0AAW8W6H9</accession>
<evidence type="ECO:0000313" key="13">
    <source>
        <dbReference type="Proteomes" id="UP001254075"/>
    </source>
</evidence>
<dbReference type="InterPro" id="IPR000380">
    <property type="entry name" value="Topo_IA"/>
</dbReference>
<comment type="caution">
    <text evidence="12">The sequence shown here is derived from an EMBL/GenBank/DDBJ whole genome shotgun (WGS) entry which is preliminary data.</text>
</comment>
<dbReference type="InterPro" id="IPR003601">
    <property type="entry name" value="Topo_IA_2"/>
</dbReference>
<organism evidence="12 13">
    <name type="scientific">Levilactobacillus namurensis</name>
    <dbReference type="NCBI Taxonomy" id="380393"/>
    <lineage>
        <taxon>Bacteria</taxon>
        <taxon>Bacillati</taxon>
        <taxon>Bacillota</taxon>
        <taxon>Bacilli</taxon>
        <taxon>Lactobacillales</taxon>
        <taxon>Lactobacillaceae</taxon>
        <taxon>Levilactobacillus</taxon>
    </lineage>
</organism>
<gene>
    <name evidence="12" type="ORF">RI532_12235</name>
</gene>
<dbReference type="InterPro" id="IPR023405">
    <property type="entry name" value="Topo_IA_core_domain"/>
</dbReference>
<dbReference type="Pfam" id="PF01131">
    <property type="entry name" value="Topoisom_bac"/>
    <property type="match status" value="1"/>
</dbReference>
<dbReference type="PROSITE" id="PS00396">
    <property type="entry name" value="TOPO_IA_1"/>
    <property type="match status" value="1"/>
</dbReference>
<dbReference type="PRINTS" id="PR00417">
    <property type="entry name" value="PRTPISMRASEI"/>
</dbReference>
<evidence type="ECO:0000313" key="12">
    <source>
        <dbReference type="EMBL" id="MDT7015152.1"/>
    </source>
</evidence>
<dbReference type="SMART" id="SM00493">
    <property type="entry name" value="TOPRIM"/>
    <property type="match status" value="1"/>
</dbReference>
<evidence type="ECO:0000256" key="4">
    <source>
        <dbReference type="ARBA" id="ARBA00023029"/>
    </source>
</evidence>
<dbReference type="Pfam" id="PF01751">
    <property type="entry name" value="Toprim"/>
    <property type="match status" value="1"/>
</dbReference>
<comment type="catalytic activity">
    <reaction evidence="1">
        <text>ATP-independent breakage of single-stranded DNA, followed by passage and rejoining.</text>
        <dbReference type="EC" id="5.6.2.1"/>
    </reaction>
</comment>
<dbReference type="GO" id="GO:0003917">
    <property type="term" value="F:DNA topoisomerase type I (single strand cut, ATP-independent) activity"/>
    <property type="evidence" value="ECO:0007669"/>
    <property type="project" value="UniProtKB-EC"/>
</dbReference>
<dbReference type="GO" id="GO:0006310">
    <property type="term" value="P:DNA recombination"/>
    <property type="evidence" value="ECO:0007669"/>
    <property type="project" value="TreeGrafter"/>
</dbReference>
<dbReference type="EC" id="5.6.2.1" evidence="3"/>
<dbReference type="InterPro" id="IPR013824">
    <property type="entry name" value="Topo_IA_cen_sub1"/>
</dbReference>
<dbReference type="Gene3D" id="3.40.50.140">
    <property type="match status" value="1"/>
</dbReference>
<dbReference type="SMART" id="SM00436">
    <property type="entry name" value="TOP1Bc"/>
    <property type="match status" value="1"/>
</dbReference>
<sequence length="693" mass="78575">MTEKGNQVDPYAKALGTPHKKDGVVIVQSELLNDEVHFVHAQGHLFQQYQPQEYNPAWADRNDYSQLPLLPKQFEVKPQNKWANQQFQLIKKEVMAASGVILATDADNQGENIGREILERIPGGLDKLKYRLLNSSLTAVGARNSFENHLVDPATTAAKGAAGKLQNEINWLYGMNMSRVAMHQLRERGYRFPVSAGTVQTPLLTLVVENDRDIREFKSKRFWLLGLEDKANHIKFHHINNRHFNSADEAQNASQGVNSAVVKEVEAKDKVKTPPELFSLGDLQAYAADKWGYSSKSVLETMQHLYDDLHVTSYPRTESEVIEREEFDYLKAGYQGYMGLLDKDWPLSNPEPREKVVVADAGGHPALIPTDKLADLSTLKPKEKNLYLAVVERTMLMFAVDQTYATQTVKLTDTTGEEFVAKGKQIQEPGWTELVHQMPTKDVILPVYEEGQVVPVKPLITDDVTKKPTRITESKIIKQLAPKYSLGTPATQAGILDELITKRKYIEVKGKKRELYPTDAGRITVDFWQGTTLTDLKSAKAWQDVFKRVEKGDIQAEAYLKKIEQLLTNQVEVYRTKQPEISIVPPERADYATQLFMPELVCPKCHKGKVGLVTRTANSGTKEWYGCDNPKCKFSLPKVFFSQALDEPLIRELCQLGKTKVFADLVDNKQRHYRNKVYFQLEPKSKKLTPKFT</sequence>
<dbReference type="PROSITE" id="PS52039">
    <property type="entry name" value="TOPO_IA_2"/>
    <property type="match status" value="1"/>
</dbReference>
<dbReference type="GO" id="GO:0006265">
    <property type="term" value="P:DNA topological change"/>
    <property type="evidence" value="ECO:0007669"/>
    <property type="project" value="InterPro"/>
</dbReference>
<evidence type="ECO:0000256" key="2">
    <source>
        <dbReference type="ARBA" id="ARBA00009446"/>
    </source>
</evidence>
<dbReference type="GO" id="GO:0003677">
    <property type="term" value="F:DNA binding"/>
    <property type="evidence" value="ECO:0007669"/>
    <property type="project" value="UniProtKB-KW"/>
</dbReference>
<dbReference type="Gene3D" id="2.70.20.10">
    <property type="entry name" value="Topoisomerase I, domain 3"/>
    <property type="match status" value="1"/>
</dbReference>
<dbReference type="PANTHER" id="PTHR11390:SF21">
    <property type="entry name" value="DNA TOPOISOMERASE 3-ALPHA"/>
    <property type="match status" value="1"/>
</dbReference>
<dbReference type="PANTHER" id="PTHR11390">
    <property type="entry name" value="PROKARYOTIC DNA TOPOISOMERASE"/>
    <property type="match status" value="1"/>
</dbReference>
<protein>
    <recommendedName>
        <fullName evidence="3">DNA topoisomerase</fullName>
        <ecNumber evidence="3">5.6.2.1</ecNumber>
    </recommendedName>
    <alternativeName>
        <fullName evidence="10">Omega-protein</fullName>
    </alternativeName>
    <alternativeName>
        <fullName evidence="9">Relaxing enzyme</fullName>
    </alternativeName>
    <alternativeName>
        <fullName evidence="7">Swivelase</fullName>
    </alternativeName>
    <alternativeName>
        <fullName evidence="8">Untwisting enzyme</fullName>
    </alternativeName>
</protein>
<dbReference type="InterPro" id="IPR013497">
    <property type="entry name" value="Topo_IA_cen"/>
</dbReference>
<evidence type="ECO:0000256" key="6">
    <source>
        <dbReference type="ARBA" id="ARBA00023235"/>
    </source>
</evidence>
<dbReference type="GO" id="GO:0043597">
    <property type="term" value="C:cytoplasmic replication fork"/>
    <property type="evidence" value="ECO:0007669"/>
    <property type="project" value="TreeGrafter"/>
</dbReference>
<evidence type="ECO:0000256" key="9">
    <source>
        <dbReference type="ARBA" id="ARBA00032235"/>
    </source>
</evidence>
<reference evidence="12" key="1">
    <citation type="submission" date="2023-08" db="EMBL/GenBank/DDBJ databases">
        <authorList>
            <person name="Page C.A."/>
            <person name="Perez-Diaz I.M."/>
        </authorList>
    </citation>
    <scope>NUCLEOTIDE SEQUENCE</scope>
    <source>
        <strain evidence="12">3.8.38</strain>
    </source>
</reference>
<proteinExistence type="inferred from homology"/>
<keyword evidence="5" id="KW-0238">DNA-binding</keyword>
<dbReference type="InterPro" id="IPR013826">
    <property type="entry name" value="Topo_IA_cen_sub3"/>
</dbReference>
<evidence type="ECO:0000256" key="10">
    <source>
        <dbReference type="ARBA" id="ARBA00032877"/>
    </source>
</evidence>